<dbReference type="GO" id="GO:0006089">
    <property type="term" value="P:lactate metabolic process"/>
    <property type="evidence" value="ECO:0007669"/>
    <property type="project" value="TreeGrafter"/>
</dbReference>
<dbReference type="Proteomes" id="UP000050795">
    <property type="component" value="Unassembled WGS sequence"/>
</dbReference>
<feature type="binding site" evidence="3">
    <location>
        <position position="108"/>
    </location>
    <ligand>
        <name>NAD(+)</name>
        <dbReference type="ChEBI" id="CHEBI:57540"/>
    </ligand>
</feature>
<dbReference type="Pfam" id="PF00056">
    <property type="entry name" value="Ldh_1_N"/>
    <property type="match status" value="1"/>
</dbReference>
<dbReference type="SUPFAM" id="SSF51735">
    <property type="entry name" value="NAD(P)-binding Rossmann-fold domains"/>
    <property type="match status" value="1"/>
</dbReference>
<protein>
    <submittedName>
        <fullName evidence="8">L-lactate dehydrogenase</fullName>
    </submittedName>
</protein>
<dbReference type="AlphaFoldDB" id="A0AA85K654"/>
<dbReference type="PIRSF" id="PIRSF000102">
    <property type="entry name" value="Lac_mal_DH"/>
    <property type="match status" value="1"/>
</dbReference>
<dbReference type="InterPro" id="IPR001236">
    <property type="entry name" value="Lactate/malate_DH_N"/>
</dbReference>
<dbReference type="InterPro" id="IPR022383">
    <property type="entry name" value="Lactate/malate_DH_C"/>
</dbReference>
<evidence type="ECO:0000256" key="1">
    <source>
        <dbReference type="ARBA" id="ARBA00023002"/>
    </source>
</evidence>
<evidence type="ECO:0000259" key="6">
    <source>
        <dbReference type="Pfam" id="PF02866"/>
    </source>
</evidence>
<dbReference type="GO" id="GO:0004459">
    <property type="term" value="F:L-lactate dehydrogenase (NAD+) activity"/>
    <property type="evidence" value="ECO:0007669"/>
    <property type="project" value="TreeGrafter"/>
</dbReference>
<evidence type="ECO:0000313" key="8">
    <source>
        <dbReference type="WBParaSite" id="TREG1_6170.1"/>
    </source>
</evidence>
<dbReference type="InterPro" id="IPR015955">
    <property type="entry name" value="Lactate_DH/Glyco_Ohase_4_C"/>
</dbReference>
<dbReference type="PANTHER" id="PTHR43128:SF16">
    <property type="entry name" value="L-LACTATE DEHYDROGENASE"/>
    <property type="match status" value="1"/>
</dbReference>
<dbReference type="Gene3D" id="3.90.110.10">
    <property type="entry name" value="Lactate dehydrogenase/glycoside hydrolase, family 4, C-terminal"/>
    <property type="match status" value="1"/>
</dbReference>
<evidence type="ECO:0000313" key="7">
    <source>
        <dbReference type="Proteomes" id="UP000050795"/>
    </source>
</evidence>
<sequence length="327" mass="35559">MNSILCPAATKGTEHKNRSKISIIGSGSVGTSIAFSLLKIAGEIALIDSDEKKVEGEVLDLQQGQQFTRYCKIIGGSNFQLTTHSDIVVVTATADKNEDSKLTVIQKNVDLFKEIIPKIVHHSPDCILFIVTDPVDTMTHVAAKLSGLPKHRVLGIGTVLDSAVFRFLLGEKFDICASEVDAYIIGENGENSIPLWRGVDVAGVRLATKNPKIGDSGDPEDYKSVYETVIQSKKELVRLKGNNSWSVGLACVSVCDAIINNLYAIHPVSVYMKGVNGVQEDAFLGFPSLINSKGVSHVIPQPLTTDEDKILKQCIREQVNLMEQLNL</sequence>
<feature type="domain" description="Lactate/malate dehydrogenase C-terminal" evidence="6">
    <location>
        <begin position="158"/>
        <end position="317"/>
    </location>
</feature>
<dbReference type="InterPro" id="IPR001557">
    <property type="entry name" value="L-lactate/malate_DH"/>
</dbReference>
<dbReference type="PRINTS" id="PR00086">
    <property type="entry name" value="LLDHDRGNASE"/>
</dbReference>
<evidence type="ECO:0000259" key="5">
    <source>
        <dbReference type="Pfam" id="PF00056"/>
    </source>
</evidence>
<evidence type="ECO:0000256" key="3">
    <source>
        <dbReference type="PIRSR" id="PIRSR000102-3"/>
    </source>
</evidence>
<evidence type="ECO:0000256" key="4">
    <source>
        <dbReference type="RuleBase" id="RU003369"/>
    </source>
</evidence>
<accession>A0AA85K654</accession>
<feature type="domain" description="Lactate/malate dehydrogenase N-terminal" evidence="5">
    <location>
        <begin position="20"/>
        <end position="155"/>
    </location>
</feature>
<keyword evidence="7" id="KW-1185">Reference proteome</keyword>
<reference evidence="8" key="2">
    <citation type="submission" date="2023-11" db="UniProtKB">
        <authorList>
            <consortium name="WormBaseParasite"/>
        </authorList>
    </citation>
    <scope>IDENTIFICATION</scope>
</reference>
<dbReference type="PANTHER" id="PTHR43128">
    <property type="entry name" value="L-2-HYDROXYCARBOXYLATE DEHYDROGENASE (NAD(P)(+))"/>
    <property type="match status" value="1"/>
</dbReference>
<dbReference type="Pfam" id="PF02866">
    <property type="entry name" value="Ldh_1_C"/>
    <property type="match status" value="1"/>
</dbReference>
<dbReference type="WBParaSite" id="TREG1_6170.1">
    <property type="protein sequence ID" value="TREG1_6170.1"/>
    <property type="gene ID" value="TREG1_6170"/>
</dbReference>
<name>A0AA85K654_TRIRE</name>
<proteinExistence type="inferred from homology"/>
<reference evidence="7" key="1">
    <citation type="submission" date="2022-06" db="EMBL/GenBank/DDBJ databases">
        <authorList>
            <person name="Berger JAMES D."/>
            <person name="Berger JAMES D."/>
        </authorList>
    </citation>
    <scope>NUCLEOTIDE SEQUENCE [LARGE SCALE GENOMIC DNA]</scope>
</reference>
<organism evidence="7 8">
    <name type="scientific">Trichobilharzia regenti</name>
    <name type="common">Nasal bird schistosome</name>
    <dbReference type="NCBI Taxonomy" id="157069"/>
    <lineage>
        <taxon>Eukaryota</taxon>
        <taxon>Metazoa</taxon>
        <taxon>Spiralia</taxon>
        <taxon>Lophotrochozoa</taxon>
        <taxon>Platyhelminthes</taxon>
        <taxon>Trematoda</taxon>
        <taxon>Digenea</taxon>
        <taxon>Strigeidida</taxon>
        <taxon>Schistosomatoidea</taxon>
        <taxon>Schistosomatidae</taxon>
        <taxon>Trichobilharzia</taxon>
    </lineage>
</organism>
<keyword evidence="2 3" id="KW-0520">NAD</keyword>
<dbReference type="Gene3D" id="3.40.50.720">
    <property type="entry name" value="NAD(P)-binding Rossmann-like Domain"/>
    <property type="match status" value="1"/>
</dbReference>
<keyword evidence="1 4" id="KW-0560">Oxidoreductase</keyword>
<dbReference type="InterPro" id="IPR036291">
    <property type="entry name" value="NAD(P)-bd_dom_sf"/>
</dbReference>
<feature type="binding site" evidence="3">
    <location>
        <position position="48"/>
    </location>
    <ligand>
        <name>NAD(+)</name>
        <dbReference type="ChEBI" id="CHEBI:57540"/>
    </ligand>
</feature>
<comment type="similarity">
    <text evidence="4">Belongs to the LDH/MDH superfamily.</text>
</comment>
<dbReference type="SUPFAM" id="SSF56327">
    <property type="entry name" value="LDH C-terminal domain-like"/>
    <property type="match status" value="1"/>
</dbReference>
<feature type="binding site" evidence="3">
    <location>
        <begin position="25"/>
        <end position="30"/>
    </location>
    <ligand>
        <name>NAD(+)</name>
        <dbReference type="ChEBI" id="CHEBI:57540"/>
    </ligand>
</feature>
<evidence type="ECO:0000256" key="2">
    <source>
        <dbReference type="ARBA" id="ARBA00023027"/>
    </source>
</evidence>